<proteinExistence type="predicted"/>
<protein>
    <submittedName>
        <fullName evidence="2">Uncharacterized protein</fullName>
    </submittedName>
</protein>
<keyword evidence="1" id="KW-0812">Transmembrane</keyword>
<organism evidence="2 3">
    <name type="scientific">Candidatus Nealsonbacteria bacterium CG23_combo_of_CG06-09_8_20_14_all_38_19</name>
    <dbReference type="NCBI Taxonomy" id="1974721"/>
    <lineage>
        <taxon>Bacteria</taxon>
        <taxon>Candidatus Nealsoniibacteriota</taxon>
    </lineage>
</organism>
<dbReference type="AlphaFoldDB" id="A0A2G9YXK8"/>
<evidence type="ECO:0000256" key="1">
    <source>
        <dbReference type="SAM" id="Phobius"/>
    </source>
</evidence>
<keyword evidence="1" id="KW-1133">Transmembrane helix</keyword>
<name>A0A2G9YXK8_9BACT</name>
<dbReference type="InterPro" id="IPR043713">
    <property type="entry name" value="DUF5654"/>
</dbReference>
<evidence type="ECO:0000313" key="2">
    <source>
        <dbReference type="EMBL" id="PIP23191.1"/>
    </source>
</evidence>
<dbReference type="Proteomes" id="UP000230273">
    <property type="component" value="Unassembled WGS sequence"/>
</dbReference>
<dbReference type="Pfam" id="PF18898">
    <property type="entry name" value="DUF5654"/>
    <property type="match status" value="1"/>
</dbReference>
<accession>A0A2G9YXK8</accession>
<gene>
    <name evidence="2" type="ORF">COX36_04725</name>
</gene>
<keyword evidence="1" id="KW-0472">Membrane</keyword>
<comment type="caution">
    <text evidence="2">The sequence shown here is derived from an EMBL/GenBank/DDBJ whole genome shotgun (WGS) entry which is preliminary data.</text>
</comment>
<dbReference type="EMBL" id="PCRP01000074">
    <property type="protein sequence ID" value="PIP23191.1"/>
    <property type="molecule type" value="Genomic_DNA"/>
</dbReference>
<sequence>MRATEKETRKTVATLILGGFGLVAALAWNDAIQSLINTIFPKKGGLVGKFLYAIVITIVVVSLSSQLKKISSEEKD</sequence>
<feature type="transmembrane region" description="Helical" evidence="1">
    <location>
        <begin position="12"/>
        <end position="29"/>
    </location>
</feature>
<feature type="transmembrane region" description="Helical" evidence="1">
    <location>
        <begin position="49"/>
        <end position="67"/>
    </location>
</feature>
<evidence type="ECO:0000313" key="3">
    <source>
        <dbReference type="Proteomes" id="UP000230273"/>
    </source>
</evidence>
<reference evidence="2 3" key="1">
    <citation type="submission" date="2017-09" db="EMBL/GenBank/DDBJ databases">
        <title>Depth-based differentiation of microbial function through sediment-hosted aquifers and enrichment of novel symbionts in the deep terrestrial subsurface.</title>
        <authorList>
            <person name="Probst A.J."/>
            <person name="Ladd B."/>
            <person name="Jarett J.K."/>
            <person name="Geller-Mcgrath D.E."/>
            <person name="Sieber C.M."/>
            <person name="Emerson J.B."/>
            <person name="Anantharaman K."/>
            <person name="Thomas B.C."/>
            <person name="Malmstrom R."/>
            <person name="Stieglmeier M."/>
            <person name="Klingl A."/>
            <person name="Woyke T."/>
            <person name="Ryan C.M."/>
            <person name="Banfield J.F."/>
        </authorList>
    </citation>
    <scope>NUCLEOTIDE SEQUENCE [LARGE SCALE GENOMIC DNA]</scope>
    <source>
        <strain evidence="2">CG23_combo_of_CG06-09_8_20_14_all_38_19</strain>
    </source>
</reference>